<dbReference type="InterPro" id="IPR011990">
    <property type="entry name" value="TPR-like_helical_dom_sf"/>
</dbReference>
<protein>
    <recommendedName>
        <fullName evidence="5">Pentacotripeptide-repeat region of PRORP domain-containing protein</fullName>
    </recommendedName>
</protein>
<evidence type="ECO:0000313" key="4">
    <source>
        <dbReference type="Proteomes" id="UP000325577"/>
    </source>
</evidence>
<feature type="repeat" description="PPR" evidence="2">
    <location>
        <begin position="111"/>
        <end position="145"/>
    </location>
</feature>
<dbReference type="FunFam" id="1.25.40.10:FF:001223">
    <property type="entry name" value="Pentatricopeptide repeat-containing protein chloroplastic"/>
    <property type="match status" value="1"/>
</dbReference>
<feature type="repeat" description="PPR" evidence="2">
    <location>
        <begin position="415"/>
        <end position="449"/>
    </location>
</feature>
<proteinExistence type="predicted"/>
<sequence>MNSLIYQNFQIKFSLFGRKFLSSLAVVENPSIFRDKHEHNLSPLNPFHVFNGWTKSRKCTIRDAKVIHAHYLKTAIFHSDIFVANHLVDCYCKSAAMVYALRLFEQILHPNTVSWNIMISGYNQNSLFEDLWRTFCRMHSLGFDPNQFTYGSVISACSASKSPLCGKQVYSLAMKNGFFSNGYVRAGMIDLFAKCCSFEDALRVFYDVPCEIVVCWNAIISGAVKNKENWFALDLFYQMCHGFLVPNSFTFSSILTACATLEELELGKGVQGWVIKCGVGEDVFVGTAIIDLYAKCGDMDEAVKEFLQMPVPNVVSWTAIISGFSQKGDSISALQFFIEMRKMEEEINNYTVTSVLTACADPAMVKEAIQIHCWIFKTGFYLDSAVMASLINMYSKIGVVDMSEMVFQEVEGLKHQGTWAVMISAFAQNENSERAINLFQIMFEEGLRPDKFCSSSVLSIVDSLNLGRQIHCYNVKAGLVFDVSVGSSLFTMYSKCGSLEESYEVFEQISRER</sequence>
<dbReference type="Pfam" id="PF01535">
    <property type="entry name" value="PPR"/>
    <property type="match status" value="3"/>
</dbReference>
<dbReference type="PANTHER" id="PTHR47926:SF347">
    <property type="entry name" value="PENTATRICOPEPTIDE REPEAT-CONTAINING PROTEIN"/>
    <property type="match status" value="1"/>
</dbReference>
<dbReference type="EMBL" id="CM018036">
    <property type="protein sequence ID" value="KAA8540962.1"/>
    <property type="molecule type" value="Genomic_DNA"/>
</dbReference>
<feature type="repeat" description="PPR" evidence="2">
    <location>
        <begin position="313"/>
        <end position="347"/>
    </location>
</feature>
<evidence type="ECO:0000256" key="1">
    <source>
        <dbReference type="ARBA" id="ARBA00022737"/>
    </source>
</evidence>
<evidence type="ECO:0000313" key="3">
    <source>
        <dbReference type="EMBL" id="KAA8540962.1"/>
    </source>
</evidence>
<dbReference type="GO" id="GO:0009451">
    <property type="term" value="P:RNA modification"/>
    <property type="evidence" value="ECO:0007669"/>
    <property type="project" value="InterPro"/>
</dbReference>
<dbReference type="Proteomes" id="UP000325577">
    <property type="component" value="Linkage Group LG13"/>
</dbReference>
<dbReference type="AlphaFoldDB" id="A0A5J5BGH3"/>
<keyword evidence="1" id="KW-0677">Repeat</keyword>
<gene>
    <name evidence="3" type="ORF">F0562_024900</name>
</gene>
<dbReference type="PANTHER" id="PTHR47926">
    <property type="entry name" value="PENTATRICOPEPTIDE REPEAT-CONTAINING PROTEIN"/>
    <property type="match status" value="1"/>
</dbReference>
<keyword evidence="4" id="KW-1185">Reference proteome</keyword>
<dbReference type="NCBIfam" id="TIGR00756">
    <property type="entry name" value="PPR"/>
    <property type="match status" value="3"/>
</dbReference>
<name>A0A5J5BGH3_9ASTE</name>
<dbReference type="InterPro" id="IPR046960">
    <property type="entry name" value="PPR_At4g14850-like_plant"/>
</dbReference>
<organism evidence="3 4">
    <name type="scientific">Nyssa sinensis</name>
    <dbReference type="NCBI Taxonomy" id="561372"/>
    <lineage>
        <taxon>Eukaryota</taxon>
        <taxon>Viridiplantae</taxon>
        <taxon>Streptophyta</taxon>
        <taxon>Embryophyta</taxon>
        <taxon>Tracheophyta</taxon>
        <taxon>Spermatophyta</taxon>
        <taxon>Magnoliopsida</taxon>
        <taxon>eudicotyledons</taxon>
        <taxon>Gunneridae</taxon>
        <taxon>Pentapetalae</taxon>
        <taxon>asterids</taxon>
        <taxon>Cornales</taxon>
        <taxon>Nyssaceae</taxon>
        <taxon>Nyssa</taxon>
    </lineage>
</organism>
<reference evidence="3 4" key="1">
    <citation type="submission" date="2019-09" db="EMBL/GenBank/DDBJ databases">
        <title>A chromosome-level genome assembly of the Chinese tupelo Nyssa sinensis.</title>
        <authorList>
            <person name="Yang X."/>
            <person name="Kang M."/>
            <person name="Yang Y."/>
            <person name="Xiong H."/>
            <person name="Wang M."/>
            <person name="Zhang Z."/>
            <person name="Wang Z."/>
            <person name="Wu H."/>
            <person name="Ma T."/>
            <person name="Liu J."/>
            <person name="Xi Z."/>
        </authorList>
    </citation>
    <scope>NUCLEOTIDE SEQUENCE [LARGE SCALE GENOMIC DNA]</scope>
    <source>
        <strain evidence="3">J267</strain>
        <tissue evidence="3">Leaf</tissue>
    </source>
</reference>
<dbReference type="GO" id="GO:0003723">
    <property type="term" value="F:RNA binding"/>
    <property type="evidence" value="ECO:0007669"/>
    <property type="project" value="InterPro"/>
</dbReference>
<evidence type="ECO:0000256" key="2">
    <source>
        <dbReference type="PROSITE-ProRule" id="PRU00708"/>
    </source>
</evidence>
<dbReference type="Gene3D" id="1.25.40.10">
    <property type="entry name" value="Tetratricopeptide repeat domain"/>
    <property type="match status" value="4"/>
</dbReference>
<dbReference type="InterPro" id="IPR002885">
    <property type="entry name" value="PPR_rpt"/>
</dbReference>
<accession>A0A5J5BGH3</accession>
<evidence type="ECO:0008006" key="5">
    <source>
        <dbReference type="Google" id="ProtNLM"/>
    </source>
</evidence>
<dbReference type="PROSITE" id="PS51375">
    <property type="entry name" value="PPR"/>
    <property type="match status" value="3"/>
</dbReference>
<dbReference type="OrthoDB" id="1915063at2759"/>
<dbReference type="Pfam" id="PF13041">
    <property type="entry name" value="PPR_2"/>
    <property type="match status" value="3"/>
</dbReference>
<dbReference type="FunFam" id="1.25.40.10:FF:000381">
    <property type="entry name" value="Pentatricopeptide repeat-containing protein"/>
    <property type="match status" value="1"/>
</dbReference>